<evidence type="ECO:0000313" key="1">
    <source>
        <dbReference type="EMBL" id="MCD7468480.1"/>
    </source>
</evidence>
<dbReference type="Proteomes" id="UP000823775">
    <property type="component" value="Unassembled WGS sequence"/>
</dbReference>
<reference evidence="1 2" key="1">
    <citation type="journal article" date="2021" name="BMC Genomics">
        <title>Datura genome reveals duplications of psychoactive alkaloid biosynthetic genes and high mutation rate following tissue culture.</title>
        <authorList>
            <person name="Rajewski A."/>
            <person name="Carter-House D."/>
            <person name="Stajich J."/>
            <person name="Litt A."/>
        </authorList>
    </citation>
    <scope>NUCLEOTIDE SEQUENCE [LARGE SCALE GENOMIC DNA]</scope>
    <source>
        <strain evidence="1">AR-01</strain>
    </source>
</reference>
<proteinExistence type="predicted"/>
<accession>A0ABS8TBW4</accession>
<gene>
    <name evidence="1" type="ORF">HAX54_006727</name>
</gene>
<evidence type="ECO:0000313" key="2">
    <source>
        <dbReference type="Proteomes" id="UP000823775"/>
    </source>
</evidence>
<name>A0ABS8TBW4_DATST</name>
<keyword evidence="2" id="KW-1185">Reference proteome</keyword>
<comment type="caution">
    <text evidence="1">The sequence shown here is derived from an EMBL/GenBank/DDBJ whole genome shotgun (WGS) entry which is preliminary data.</text>
</comment>
<organism evidence="1 2">
    <name type="scientific">Datura stramonium</name>
    <name type="common">Jimsonweed</name>
    <name type="synonym">Common thornapple</name>
    <dbReference type="NCBI Taxonomy" id="4076"/>
    <lineage>
        <taxon>Eukaryota</taxon>
        <taxon>Viridiplantae</taxon>
        <taxon>Streptophyta</taxon>
        <taxon>Embryophyta</taxon>
        <taxon>Tracheophyta</taxon>
        <taxon>Spermatophyta</taxon>
        <taxon>Magnoliopsida</taxon>
        <taxon>eudicotyledons</taxon>
        <taxon>Gunneridae</taxon>
        <taxon>Pentapetalae</taxon>
        <taxon>asterids</taxon>
        <taxon>lamiids</taxon>
        <taxon>Solanales</taxon>
        <taxon>Solanaceae</taxon>
        <taxon>Solanoideae</taxon>
        <taxon>Datureae</taxon>
        <taxon>Datura</taxon>
    </lineage>
</organism>
<dbReference type="EMBL" id="JACEIK010001342">
    <property type="protein sequence ID" value="MCD7468480.1"/>
    <property type="molecule type" value="Genomic_DNA"/>
</dbReference>
<sequence length="153" mass="17518">MVHGDDSRQFLAKNLQQHFVGMMLLLGAEFESFPAARVIIKMISNRLDVLNVREEVCINRFRHANTLQSKTFADTTKLSQWLELSKNIERELNKMSPTSAVGIADNHLLSCCLVGTFNDPFNYSPNQEVILTSQLPKIRYFWSVQNLVTDQTK</sequence>
<protein>
    <submittedName>
        <fullName evidence="1">Uncharacterized protein</fullName>
    </submittedName>
</protein>